<sequence>MRLFLGLALVLGLGYAKVVVNHAGYFSCLKSESTSCLYTLTQNHPKLYDFLVNDEDSYRLVEDGQNVEFTVKPLGGKRKRIYWTREYISLPSGVPVIEEINNSSHNGAYKVVNNTLSFTALQKMGGIYRATFTEDFEYSFFNKTIGQMQDGRSKGYNFTQVFRLEVMSEQLETRVEFYTDFSPIAISNGWPRSGIQPMAVCIADTSYPDAISFTKNRVYKRQSEYPRDQKQGSGVTIAPPSYGDRQQMLNSNYYWTYESQGDDEDIEQYVNQTVCHSCTYRENNYNSNGFFDRIEGSGQIALVWRQGYYREGTYPSPIASDLGYKCSAAAPRRRFSTTTDYVSTRNNYYNQRSSSRAIEISYELKKKILRDAPKNNIDLIYEGDSLTLTCAVPNDQNWSVEWRKDSRDGRRVLSYETVNRSQRKFSIEIRSLKVSDSGSYYCFDDNEKTGANGTYERQAVATLRVQPVVPPFLSKKIIERQFESNFTLECPLIGSPVPYYKWYFNGEAYKNSWKTRYLTELSPDGRSIHFKMYRSWLEGTWTCMAFNGNHNAKFEFAVLSNEYLPEDYMSWRIATALIAIVIIIFVFAIIIGVFKLIAAIIRAIIRLVKRIKRTGVLCYRAISDYLDESYFREKRLLEKDEDEDEEMGKSQENTIDLPNSAVISQES</sequence>
<dbReference type="CDD" id="cd00096">
    <property type="entry name" value="Ig"/>
    <property type="match status" value="2"/>
</dbReference>
<evidence type="ECO:0000256" key="2">
    <source>
        <dbReference type="ARBA" id="ARBA00023180"/>
    </source>
</evidence>
<gene>
    <name evidence="7" type="ORF">WR25_09828</name>
</gene>
<evidence type="ECO:0000256" key="3">
    <source>
        <dbReference type="SAM" id="MobiDB-lite"/>
    </source>
</evidence>
<feature type="domain" description="Ig-like" evidence="6">
    <location>
        <begin position="467"/>
        <end position="560"/>
    </location>
</feature>
<evidence type="ECO:0000256" key="4">
    <source>
        <dbReference type="SAM" id="Phobius"/>
    </source>
</evidence>
<dbReference type="Pfam" id="PF13927">
    <property type="entry name" value="Ig_3"/>
    <property type="match status" value="1"/>
</dbReference>
<keyword evidence="4" id="KW-1133">Transmembrane helix</keyword>
<feature type="chain" id="PRO_5012539265" description="Ig-like domain-containing protein" evidence="5">
    <location>
        <begin position="17"/>
        <end position="667"/>
    </location>
</feature>
<feature type="compositionally biased region" description="Polar residues" evidence="3">
    <location>
        <begin position="650"/>
        <end position="667"/>
    </location>
</feature>
<evidence type="ECO:0000313" key="8">
    <source>
        <dbReference type="Proteomes" id="UP000218231"/>
    </source>
</evidence>
<reference evidence="7 8" key="1">
    <citation type="journal article" date="2017" name="Curr. Biol.">
        <title>Genome architecture and evolution of a unichromosomal asexual nematode.</title>
        <authorList>
            <person name="Fradin H."/>
            <person name="Zegar C."/>
            <person name="Gutwein M."/>
            <person name="Lucas J."/>
            <person name="Kovtun M."/>
            <person name="Corcoran D."/>
            <person name="Baugh L.R."/>
            <person name="Kiontke K."/>
            <person name="Gunsalus K."/>
            <person name="Fitch D.H."/>
            <person name="Piano F."/>
        </authorList>
    </citation>
    <scope>NUCLEOTIDE SEQUENCE [LARGE SCALE GENOMIC DNA]</scope>
    <source>
        <strain evidence="7">PF1309</strain>
    </source>
</reference>
<dbReference type="SMART" id="SM00409">
    <property type="entry name" value="IG"/>
    <property type="match status" value="3"/>
</dbReference>
<evidence type="ECO:0000256" key="5">
    <source>
        <dbReference type="SAM" id="SignalP"/>
    </source>
</evidence>
<dbReference type="STRING" id="2018661.A0A2A2LGU8"/>
<evidence type="ECO:0000259" key="6">
    <source>
        <dbReference type="PROSITE" id="PS50835"/>
    </source>
</evidence>
<keyword evidence="1 5" id="KW-0732">Signal</keyword>
<dbReference type="EMBL" id="LIAE01006778">
    <property type="protein sequence ID" value="PAV85389.1"/>
    <property type="molecule type" value="Genomic_DNA"/>
</dbReference>
<dbReference type="InterPro" id="IPR013151">
    <property type="entry name" value="Immunoglobulin_dom"/>
</dbReference>
<dbReference type="InterPro" id="IPR036179">
    <property type="entry name" value="Ig-like_dom_sf"/>
</dbReference>
<dbReference type="PROSITE" id="PS50835">
    <property type="entry name" value="IG_LIKE"/>
    <property type="match status" value="2"/>
</dbReference>
<dbReference type="Pfam" id="PF00047">
    <property type="entry name" value="ig"/>
    <property type="match status" value="1"/>
</dbReference>
<dbReference type="SUPFAM" id="SSF48726">
    <property type="entry name" value="Immunoglobulin"/>
    <property type="match status" value="2"/>
</dbReference>
<dbReference type="OrthoDB" id="10012075at2759"/>
<feature type="region of interest" description="Disordered" evidence="3">
    <location>
        <begin position="638"/>
        <end position="667"/>
    </location>
</feature>
<comment type="caution">
    <text evidence="7">The sequence shown here is derived from an EMBL/GenBank/DDBJ whole genome shotgun (WGS) entry which is preliminary data.</text>
</comment>
<dbReference type="Gene3D" id="2.60.40.10">
    <property type="entry name" value="Immunoglobulins"/>
    <property type="match status" value="2"/>
</dbReference>
<dbReference type="InterPro" id="IPR007110">
    <property type="entry name" value="Ig-like_dom"/>
</dbReference>
<dbReference type="Proteomes" id="UP000218231">
    <property type="component" value="Unassembled WGS sequence"/>
</dbReference>
<dbReference type="InterPro" id="IPR013783">
    <property type="entry name" value="Ig-like_fold"/>
</dbReference>
<accession>A0A2A2LGU8</accession>
<dbReference type="InterPro" id="IPR050831">
    <property type="entry name" value="CEA_cell_adhesion"/>
</dbReference>
<dbReference type="AlphaFoldDB" id="A0A2A2LGU8"/>
<dbReference type="InterPro" id="IPR003599">
    <property type="entry name" value="Ig_sub"/>
</dbReference>
<evidence type="ECO:0000256" key="1">
    <source>
        <dbReference type="ARBA" id="ARBA00022729"/>
    </source>
</evidence>
<keyword evidence="4" id="KW-0812">Transmembrane</keyword>
<organism evidence="7 8">
    <name type="scientific">Diploscapter pachys</name>
    <dbReference type="NCBI Taxonomy" id="2018661"/>
    <lineage>
        <taxon>Eukaryota</taxon>
        <taxon>Metazoa</taxon>
        <taxon>Ecdysozoa</taxon>
        <taxon>Nematoda</taxon>
        <taxon>Chromadorea</taxon>
        <taxon>Rhabditida</taxon>
        <taxon>Rhabditina</taxon>
        <taxon>Rhabditomorpha</taxon>
        <taxon>Rhabditoidea</taxon>
        <taxon>Rhabditidae</taxon>
        <taxon>Diploscapter</taxon>
    </lineage>
</organism>
<protein>
    <recommendedName>
        <fullName evidence="6">Ig-like domain-containing protein</fullName>
    </recommendedName>
</protein>
<dbReference type="PANTHER" id="PTHR44427">
    <property type="entry name" value="CARCINOEMBRYONIC ANTIGEN-RELATED CELL ADHESION MOLECULE 19"/>
    <property type="match status" value="1"/>
</dbReference>
<keyword evidence="8" id="KW-1185">Reference proteome</keyword>
<feature type="signal peptide" evidence="5">
    <location>
        <begin position="1"/>
        <end position="16"/>
    </location>
</feature>
<dbReference type="PANTHER" id="PTHR44427:SF21">
    <property type="entry name" value="CEA CELL ADHESION MOLECULE 19"/>
    <property type="match status" value="1"/>
</dbReference>
<keyword evidence="2" id="KW-0325">Glycoprotein</keyword>
<evidence type="ECO:0000313" key="7">
    <source>
        <dbReference type="EMBL" id="PAV85389.1"/>
    </source>
</evidence>
<feature type="transmembrane region" description="Helical" evidence="4">
    <location>
        <begin position="576"/>
        <end position="605"/>
    </location>
</feature>
<name>A0A2A2LGU8_9BILA</name>
<proteinExistence type="predicted"/>
<keyword evidence="4" id="KW-0472">Membrane</keyword>
<feature type="domain" description="Ig-like" evidence="6">
    <location>
        <begin position="373"/>
        <end position="461"/>
    </location>
</feature>